<keyword evidence="5" id="KW-0448">Lipopolysaccharide biosynthesis</keyword>
<comment type="caution">
    <text evidence="10">The sequence shown here is derived from an EMBL/GenBank/DDBJ whole genome shotgun (WGS) entry which is preliminary data.</text>
</comment>
<dbReference type="GO" id="GO:0016757">
    <property type="term" value="F:glycosyltransferase activity"/>
    <property type="evidence" value="ECO:0007669"/>
    <property type="project" value="UniProtKB-KW"/>
</dbReference>
<evidence type="ECO:0000256" key="6">
    <source>
        <dbReference type="ARBA" id="ARBA00022989"/>
    </source>
</evidence>
<dbReference type="InterPro" id="IPR050256">
    <property type="entry name" value="Glycosyltransferase_2"/>
</dbReference>
<evidence type="ECO:0000256" key="7">
    <source>
        <dbReference type="ARBA" id="ARBA00023136"/>
    </source>
</evidence>
<evidence type="ECO:0000256" key="8">
    <source>
        <dbReference type="SAM" id="Phobius"/>
    </source>
</evidence>
<evidence type="ECO:0000256" key="5">
    <source>
        <dbReference type="ARBA" id="ARBA00022985"/>
    </source>
</evidence>
<feature type="transmembrane region" description="Helical" evidence="8">
    <location>
        <begin position="278"/>
        <end position="298"/>
    </location>
</feature>
<organism evidence="10 11">
    <name type="scientific">candidate division WWE3 bacterium</name>
    <dbReference type="NCBI Taxonomy" id="2053526"/>
    <lineage>
        <taxon>Bacteria</taxon>
        <taxon>Katanobacteria</taxon>
    </lineage>
</organism>
<dbReference type="EMBL" id="JAAZNL010000010">
    <property type="protein sequence ID" value="NMB69774.1"/>
    <property type="molecule type" value="Genomic_DNA"/>
</dbReference>
<evidence type="ECO:0000259" key="9">
    <source>
        <dbReference type="Pfam" id="PF00535"/>
    </source>
</evidence>
<keyword evidence="3 10" id="KW-0808">Transferase</keyword>
<proteinExistence type="predicted"/>
<evidence type="ECO:0000313" key="11">
    <source>
        <dbReference type="Proteomes" id="UP000526033"/>
    </source>
</evidence>
<evidence type="ECO:0000313" key="10">
    <source>
        <dbReference type="EMBL" id="NMB69774.1"/>
    </source>
</evidence>
<evidence type="ECO:0000256" key="4">
    <source>
        <dbReference type="ARBA" id="ARBA00022692"/>
    </source>
</evidence>
<keyword evidence="6 8" id="KW-1133">Transmembrane helix</keyword>
<name>A0A7X9HHP3_UNCKA</name>
<dbReference type="InterPro" id="IPR001173">
    <property type="entry name" value="Glyco_trans_2-like"/>
</dbReference>
<keyword evidence="1" id="KW-1003">Cell membrane</keyword>
<dbReference type="SUPFAM" id="SSF53448">
    <property type="entry name" value="Nucleotide-diphospho-sugar transferases"/>
    <property type="match status" value="1"/>
</dbReference>
<dbReference type="Pfam" id="PF00535">
    <property type="entry name" value="Glycos_transf_2"/>
    <property type="match status" value="1"/>
</dbReference>
<dbReference type="Proteomes" id="UP000526033">
    <property type="component" value="Unassembled WGS sequence"/>
</dbReference>
<evidence type="ECO:0000256" key="3">
    <source>
        <dbReference type="ARBA" id="ARBA00022679"/>
    </source>
</evidence>
<reference evidence="10 11" key="1">
    <citation type="journal article" date="2020" name="Biotechnol. Biofuels">
        <title>New insights from the biogas microbiome by comprehensive genome-resolved metagenomics of nearly 1600 species originating from multiple anaerobic digesters.</title>
        <authorList>
            <person name="Campanaro S."/>
            <person name="Treu L."/>
            <person name="Rodriguez-R L.M."/>
            <person name="Kovalovszki A."/>
            <person name="Ziels R.M."/>
            <person name="Maus I."/>
            <person name="Zhu X."/>
            <person name="Kougias P.G."/>
            <person name="Basile A."/>
            <person name="Luo G."/>
            <person name="Schluter A."/>
            <person name="Konstantinidis K.T."/>
            <person name="Angelidaki I."/>
        </authorList>
    </citation>
    <scope>NUCLEOTIDE SEQUENCE [LARGE SCALE GENOMIC DNA]</scope>
    <source>
        <strain evidence="10">AS27yjCOA_165</strain>
    </source>
</reference>
<keyword evidence="4 8" id="KW-0812">Transmembrane</keyword>
<evidence type="ECO:0000256" key="2">
    <source>
        <dbReference type="ARBA" id="ARBA00022676"/>
    </source>
</evidence>
<feature type="transmembrane region" description="Helical" evidence="8">
    <location>
        <begin position="245"/>
        <end position="266"/>
    </location>
</feature>
<sequence>MDKNKSISIVIPCYNEEKNINRTFDGLLSIFSNSPYDLEIIAVNDGSKDGTWKVIQEYVAKDARIHGINMMTNFGQSAAYQAGFDVSTGDYVITVSADLEIPLDNIRKVIEYLDEGYDFVNTNRVGRWGTEKASRQAKSSMANKLIAKISGVAMKDRGSGMKGFRRVLIENLNLYGEMHRFIPDYVTTYGAKMIEFEVDFKDRDYGKSAYTSSKRTVKVLLDLVTLAFMLYFAKKPFNALPGRLFGFTGAVIAGFGGLAAFYLFILKILGHSIGNRPLLTLAVLLIIVGIQSMMFGMIGELLMRTYFESTGRKTYTVREKI</sequence>
<keyword evidence="7 8" id="KW-0472">Membrane</keyword>
<accession>A0A7X9HHP3</accession>
<gene>
    <name evidence="10" type="ORF">GYA27_01030</name>
</gene>
<dbReference type="PANTHER" id="PTHR48090">
    <property type="entry name" value="UNDECAPRENYL-PHOSPHATE 4-DEOXY-4-FORMAMIDO-L-ARABINOSE TRANSFERASE-RELATED"/>
    <property type="match status" value="1"/>
</dbReference>
<dbReference type="InterPro" id="IPR029044">
    <property type="entry name" value="Nucleotide-diphossugar_trans"/>
</dbReference>
<dbReference type="PANTHER" id="PTHR48090:SF3">
    <property type="entry name" value="UNDECAPRENYL-PHOSPHATE 4-DEOXY-4-FORMAMIDO-L-ARABINOSE TRANSFERASE"/>
    <property type="match status" value="1"/>
</dbReference>
<dbReference type="GO" id="GO:0005886">
    <property type="term" value="C:plasma membrane"/>
    <property type="evidence" value="ECO:0007669"/>
    <property type="project" value="TreeGrafter"/>
</dbReference>
<dbReference type="Gene3D" id="3.90.550.10">
    <property type="entry name" value="Spore Coat Polysaccharide Biosynthesis Protein SpsA, Chain A"/>
    <property type="match status" value="1"/>
</dbReference>
<dbReference type="CDD" id="cd04187">
    <property type="entry name" value="DPM1_like_bac"/>
    <property type="match status" value="1"/>
</dbReference>
<protein>
    <submittedName>
        <fullName evidence="10">Glycosyltransferase family 2 protein</fullName>
    </submittedName>
</protein>
<feature type="domain" description="Glycosyltransferase 2-like" evidence="9">
    <location>
        <begin position="8"/>
        <end position="171"/>
    </location>
</feature>
<dbReference type="GO" id="GO:0009103">
    <property type="term" value="P:lipopolysaccharide biosynthetic process"/>
    <property type="evidence" value="ECO:0007669"/>
    <property type="project" value="UniProtKB-KW"/>
</dbReference>
<evidence type="ECO:0000256" key="1">
    <source>
        <dbReference type="ARBA" id="ARBA00022475"/>
    </source>
</evidence>
<keyword evidence="2" id="KW-0328">Glycosyltransferase</keyword>
<dbReference type="AlphaFoldDB" id="A0A7X9HHP3"/>